<keyword evidence="2" id="KW-1185">Reference proteome</keyword>
<gene>
    <name evidence="1" type="ORF">L2E82_10309</name>
</gene>
<reference evidence="1 2" key="2">
    <citation type="journal article" date="2022" name="Mol. Ecol. Resour.">
        <title>The genomes of chicory, endive, great burdock and yacon provide insights into Asteraceae paleo-polyploidization history and plant inulin production.</title>
        <authorList>
            <person name="Fan W."/>
            <person name="Wang S."/>
            <person name="Wang H."/>
            <person name="Wang A."/>
            <person name="Jiang F."/>
            <person name="Liu H."/>
            <person name="Zhao H."/>
            <person name="Xu D."/>
            <person name="Zhang Y."/>
        </authorList>
    </citation>
    <scope>NUCLEOTIDE SEQUENCE [LARGE SCALE GENOMIC DNA]</scope>
    <source>
        <strain evidence="2">cv. Punajuju</strain>
        <tissue evidence="1">Leaves</tissue>
    </source>
</reference>
<name>A0ACB9GB86_CICIN</name>
<evidence type="ECO:0000313" key="1">
    <source>
        <dbReference type="EMBL" id="KAI3780331.1"/>
    </source>
</evidence>
<organism evidence="1 2">
    <name type="scientific">Cichorium intybus</name>
    <name type="common">Chicory</name>
    <dbReference type="NCBI Taxonomy" id="13427"/>
    <lineage>
        <taxon>Eukaryota</taxon>
        <taxon>Viridiplantae</taxon>
        <taxon>Streptophyta</taxon>
        <taxon>Embryophyta</taxon>
        <taxon>Tracheophyta</taxon>
        <taxon>Spermatophyta</taxon>
        <taxon>Magnoliopsida</taxon>
        <taxon>eudicotyledons</taxon>
        <taxon>Gunneridae</taxon>
        <taxon>Pentapetalae</taxon>
        <taxon>asterids</taxon>
        <taxon>campanulids</taxon>
        <taxon>Asterales</taxon>
        <taxon>Asteraceae</taxon>
        <taxon>Cichorioideae</taxon>
        <taxon>Cichorieae</taxon>
        <taxon>Cichoriinae</taxon>
        <taxon>Cichorium</taxon>
    </lineage>
</organism>
<dbReference type="EMBL" id="CM042010">
    <property type="protein sequence ID" value="KAI3780331.1"/>
    <property type="molecule type" value="Genomic_DNA"/>
</dbReference>
<protein>
    <submittedName>
        <fullName evidence="1">Uncharacterized protein</fullName>
    </submittedName>
</protein>
<dbReference type="Proteomes" id="UP001055811">
    <property type="component" value="Linkage Group LG02"/>
</dbReference>
<evidence type="ECO:0000313" key="2">
    <source>
        <dbReference type="Proteomes" id="UP001055811"/>
    </source>
</evidence>
<proteinExistence type="predicted"/>
<reference evidence="2" key="1">
    <citation type="journal article" date="2022" name="Mol. Ecol. Resour.">
        <title>The genomes of chicory, endive, great burdock and yacon provide insights into Asteraceae palaeo-polyploidization history and plant inulin production.</title>
        <authorList>
            <person name="Fan W."/>
            <person name="Wang S."/>
            <person name="Wang H."/>
            <person name="Wang A."/>
            <person name="Jiang F."/>
            <person name="Liu H."/>
            <person name="Zhao H."/>
            <person name="Xu D."/>
            <person name="Zhang Y."/>
        </authorList>
    </citation>
    <scope>NUCLEOTIDE SEQUENCE [LARGE SCALE GENOMIC DNA]</scope>
    <source>
        <strain evidence="2">cv. Punajuju</strain>
    </source>
</reference>
<sequence length="211" mass="23913">MLQKIEEGKTYNLVLYIRSLESINGTVSLTDSIGVQTLATTNIIESDVSDWTKIEAKLKAKGSNANSRLQLKTDKKGVIWFDQVSLMPTDTYKGHGFWNDHFKMVADMKPGFIRFPGGCFVEEEYLRNAFRWKETVGSWEERPAEDLGAAPIWEALDGIKFARGDPNSTWGSVRPKMGHPEPFDLKYVAIGNEDCWLKNYRGQESGFLHLS</sequence>
<accession>A0ACB9GB86</accession>
<comment type="caution">
    <text evidence="1">The sequence shown here is derived from an EMBL/GenBank/DDBJ whole genome shotgun (WGS) entry which is preliminary data.</text>
</comment>